<feature type="domain" description="ABC transmembrane type-2" evidence="9">
    <location>
        <begin position="136"/>
        <end position="371"/>
    </location>
</feature>
<feature type="transmembrane region" description="Helical" evidence="8">
    <location>
        <begin position="21"/>
        <end position="40"/>
    </location>
</feature>
<comment type="caution">
    <text evidence="10">The sequence shown here is derived from an EMBL/GenBank/DDBJ whole genome shotgun (WGS) entry which is preliminary data.</text>
</comment>
<dbReference type="Pfam" id="PF12698">
    <property type="entry name" value="ABC2_membrane_3"/>
    <property type="match status" value="1"/>
</dbReference>
<dbReference type="GO" id="GO:0005886">
    <property type="term" value="C:plasma membrane"/>
    <property type="evidence" value="ECO:0007669"/>
    <property type="project" value="UniProtKB-SubCell"/>
</dbReference>
<dbReference type="OrthoDB" id="9808686at2"/>
<protein>
    <submittedName>
        <fullName evidence="10">ABC transporter permease</fullName>
    </submittedName>
</protein>
<feature type="transmembrane region" description="Helical" evidence="8">
    <location>
        <begin position="291"/>
        <end position="310"/>
    </location>
</feature>
<dbReference type="InterPro" id="IPR051449">
    <property type="entry name" value="ABC-2_transporter_component"/>
</dbReference>
<reference evidence="10 11" key="1">
    <citation type="submission" date="2015-07" db="EMBL/GenBank/DDBJ databases">
        <title>The draft genome sequence of Leadbetterella sp. JN14-9.</title>
        <authorList>
            <person name="Liu Y."/>
            <person name="Du J."/>
            <person name="Shao Z."/>
        </authorList>
    </citation>
    <scope>NUCLEOTIDE SEQUENCE [LARGE SCALE GENOMIC DNA]</scope>
    <source>
        <strain evidence="10 11">JN14-9</strain>
    </source>
</reference>
<gene>
    <name evidence="10" type="ORF">AFM12_11035</name>
</gene>
<proteinExistence type="inferred from homology"/>
<dbReference type="PROSITE" id="PS51012">
    <property type="entry name" value="ABC_TM2"/>
    <property type="match status" value="1"/>
</dbReference>
<evidence type="ECO:0000313" key="10">
    <source>
        <dbReference type="EMBL" id="KPM47790.1"/>
    </source>
</evidence>
<organism evidence="10 11">
    <name type="scientific">Jiulongibacter sediminis</name>
    <dbReference type="NCBI Taxonomy" id="1605367"/>
    <lineage>
        <taxon>Bacteria</taxon>
        <taxon>Pseudomonadati</taxon>
        <taxon>Bacteroidota</taxon>
        <taxon>Cytophagia</taxon>
        <taxon>Cytophagales</taxon>
        <taxon>Leadbetterellaceae</taxon>
        <taxon>Jiulongibacter</taxon>
    </lineage>
</organism>
<feature type="transmembrane region" description="Helical" evidence="8">
    <location>
        <begin position="176"/>
        <end position="202"/>
    </location>
</feature>
<sequence length="373" mass="42027">MNTLKYLLQKEFKQIFRNPTILRLIFMMPVIQLILIPLAADYEIKQINISVVDQDHSPYSNRLTQKLLSTGYFQLAEYGNSYQESLKAVGEGDSDIILTIPPDFEKQLIKEDGAKLHLAADAVNGIKAGLGTAYASQIIADFNREVREEWVQFPRFSPLPLVEITSAGWYNPHISYYLFMVPGILAILVTMVGSFLAALNIVAEKEAGTIEQINVTPVKKWQFILGKLLPFWVLGMVSITLGMVVSFIVYSILPVGSFFTIYVFSAVYLLGVLGIGLLVSTFADTQQQATLFAFFFMMIFILLGGLYTPIESMPNWAQWLTKINPPAYFIEVIRAVYIKGSTFKDLLPDFGMMIAFAIGFNWLAVRNYRKRSA</sequence>
<comment type="similarity">
    <text evidence="2">Belongs to the ABC-2 integral membrane protein family.</text>
</comment>
<evidence type="ECO:0000256" key="7">
    <source>
        <dbReference type="ARBA" id="ARBA00023136"/>
    </source>
</evidence>
<dbReference type="PATRIC" id="fig|1605367.3.peg.3599"/>
<evidence type="ECO:0000256" key="4">
    <source>
        <dbReference type="ARBA" id="ARBA00022475"/>
    </source>
</evidence>
<evidence type="ECO:0000313" key="11">
    <source>
        <dbReference type="Proteomes" id="UP000050454"/>
    </source>
</evidence>
<feature type="transmembrane region" description="Helical" evidence="8">
    <location>
        <begin position="229"/>
        <end position="253"/>
    </location>
</feature>
<evidence type="ECO:0000256" key="2">
    <source>
        <dbReference type="ARBA" id="ARBA00007783"/>
    </source>
</evidence>
<comment type="subcellular location">
    <subcellularLocation>
        <location evidence="1">Cell membrane</location>
        <topology evidence="1">Multi-pass membrane protein</topology>
    </subcellularLocation>
</comment>
<accession>A0A0P7BBC8</accession>
<feature type="transmembrane region" description="Helical" evidence="8">
    <location>
        <begin position="346"/>
        <end position="365"/>
    </location>
</feature>
<dbReference type="STRING" id="1605367.AFM12_11035"/>
<keyword evidence="3" id="KW-0813">Transport</keyword>
<keyword evidence="6 8" id="KW-1133">Transmembrane helix</keyword>
<dbReference type="InterPro" id="IPR047817">
    <property type="entry name" value="ABC2_TM_bact-type"/>
</dbReference>
<evidence type="ECO:0000256" key="6">
    <source>
        <dbReference type="ARBA" id="ARBA00022989"/>
    </source>
</evidence>
<dbReference type="AlphaFoldDB" id="A0A0P7BBC8"/>
<evidence type="ECO:0000256" key="8">
    <source>
        <dbReference type="SAM" id="Phobius"/>
    </source>
</evidence>
<dbReference type="PANTHER" id="PTHR30294">
    <property type="entry name" value="MEMBRANE COMPONENT OF ABC TRANSPORTER YHHJ-RELATED"/>
    <property type="match status" value="1"/>
</dbReference>
<dbReference type="PANTHER" id="PTHR30294:SF29">
    <property type="entry name" value="MULTIDRUG ABC TRANSPORTER PERMEASE YBHS-RELATED"/>
    <property type="match status" value="1"/>
</dbReference>
<name>A0A0P7BBC8_9BACT</name>
<keyword evidence="4" id="KW-1003">Cell membrane</keyword>
<dbReference type="RefSeq" id="WP_055148151.1">
    <property type="nucleotide sequence ID" value="NZ_JXSZ01000009.1"/>
</dbReference>
<feature type="transmembrane region" description="Helical" evidence="8">
    <location>
        <begin position="259"/>
        <end position="279"/>
    </location>
</feature>
<keyword evidence="11" id="KW-1185">Reference proteome</keyword>
<dbReference type="Gene3D" id="3.40.1710.10">
    <property type="entry name" value="abc type-2 transporter like domain"/>
    <property type="match status" value="1"/>
</dbReference>
<dbReference type="EMBL" id="LGTQ01000009">
    <property type="protein sequence ID" value="KPM47790.1"/>
    <property type="molecule type" value="Genomic_DNA"/>
</dbReference>
<dbReference type="Proteomes" id="UP000050454">
    <property type="component" value="Unassembled WGS sequence"/>
</dbReference>
<keyword evidence="5 8" id="KW-0812">Transmembrane</keyword>
<keyword evidence="7 8" id="KW-0472">Membrane</keyword>
<evidence type="ECO:0000259" key="9">
    <source>
        <dbReference type="PROSITE" id="PS51012"/>
    </source>
</evidence>
<evidence type="ECO:0000256" key="3">
    <source>
        <dbReference type="ARBA" id="ARBA00022448"/>
    </source>
</evidence>
<evidence type="ECO:0000256" key="1">
    <source>
        <dbReference type="ARBA" id="ARBA00004651"/>
    </source>
</evidence>
<dbReference type="GO" id="GO:0140359">
    <property type="term" value="F:ABC-type transporter activity"/>
    <property type="evidence" value="ECO:0007669"/>
    <property type="project" value="InterPro"/>
</dbReference>
<evidence type="ECO:0000256" key="5">
    <source>
        <dbReference type="ARBA" id="ARBA00022692"/>
    </source>
</evidence>
<dbReference type="InterPro" id="IPR013525">
    <property type="entry name" value="ABC2_TM"/>
</dbReference>